<reference evidence="1 2" key="1">
    <citation type="submission" date="2018-08" db="EMBL/GenBank/DDBJ databases">
        <title>Recombination of ecologically and evolutionarily significant loci maintains genetic cohesion in the Pseudomonas syringae species complex.</title>
        <authorList>
            <person name="Dillon M."/>
            <person name="Thakur S."/>
            <person name="Almeida R.N.D."/>
            <person name="Weir B.S."/>
            <person name="Guttman D.S."/>
        </authorList>
    </citation>
    <scope>NUCLEOTIDE SEQUENCE [LARGE SCALE GENOMIC DNA]</scope>
    <source>
        <strain evidence="1 2">ICMP 14479</strain>
    </source>
</reference>
<dbReference type="Proteomes" id="UP000280395">
    <property type="component" value="Unassembled WGS sequence"/>
</dbReference>
<accession>A0A3M5WBL1</accession>
<protein>
    <submittedName>
        <fullName evidence="1">Uncharacterized protein</fullName>
    </submittedName>
</protein>
<dbReference type="AlphaFoldDB" id="A0A3M5WBL1"/>
<proteinExistence type="predicted"/>
<gene>
    <name evidence="1" type="ORF">ALP29_201651</name>
</gene>
<comment type="caution">
    <text evidence="1">The sequence shown here is derived from an EMBL/GenBank/DDBJ whole genome shotgun (WGS) entry which is preliminary data.</text>
</comment>
<dbReference type="EMBL" id="RBUA01000034">
    <property type="protein sequence ID" value="RMU66993.1"/>
    <property type="molecule type" value="Genomic_DNA"/>
</dbReference>
<name>A0A3M5WBL1_PSESX</name>
<evidence type="ECO:0000313" key="1">
    <source>
        <dbReference type="EMBL" id="RMU66993.1"/>
    </source>
</evidence>
<evidence type="ECO:0000313" key="2">
    <source>
        <dbReference type="Proteomes" id="UP000280395"/>
    </source>
</evidence>
<organism evidence="1 2">
    <name type="scientific">Pseudomonas syringae pv. avii</name>
    <dbReference type="NCBI Taxonomy" id="663959"/>
    <lineage>
        <taxon>Bacteria</taxon>
        <taxon>Pseudomonadati</taxon>
        <taxon>Pseudomonadota</taxon>
        <taxon>Gammaproteobacteria</taxon>
        <taxon>Pseudomonadales</taxon>
        <taxon>Pseudomonadaceae</taxon>
        <taxon>Pseudomonas</taxon>
        <taxon>Pseudomonas syringae</taxon>
    </lineage>
</organism>
<sequence>MLFADQLGNARFVLLQQLLEAKHYLRTFGRRCITPGRESRLGRFDSLLHCFATGERHLMDNLPGRWVEDIGGTAIIGYKLAVNQMLDTAHGKNSKEQHQVRITSRPTL</sequence>